<keyword evidence="5" id="KW-0614">Plasmid</keyword>
<dbReference type="InterPro" id="IPR051450">
    <property type="entry name" value="Gfo/Idh/MocA_Oxidoreductases"/>
</dbReference>
<organism evidence="4 6">
    <name type="scientific">Candidatus Chlorohelix allophototropha</name>
    <dbReference type="NCBI Taxonomy" id="3003348"/>
    <lineage>
        <taxon>Bacteria</taxon>
        <taxon>Bacillati</taxon>
        <taxon>Chloroflexota</taxon>
        <taxon>Chloroflexia</taxon>
        <taxon>Candidatus Chloroheliales</taxon>
        <taxon>Candidatus Chloroheliaceae</taxon>
        <taxon>Candidatus Chlorohelix</taxon>
    </lineage>
</organism>
<dbReference type="SUPFAM" id="SSF55347">
    <property type="entry name" value="Glyceraldehyde-3-phosphate dehydrogenase-like, C-terminal domain"/>
    <property type="match status" value="1"/>
</dbReference>
<dbReference type="Gene3D" id="3.30.360.10">
    <property type="entry name" value="Dihydrodipicolinate Reductase, domain 2"/>
    <property type="match status" value="1"/>
</dbReference>
<dbReference type="Proteomes" id="UP001431572">
    <property type="component" value="Plasmid unnamed1"/>
</dbReference>
<keyword evidence="7" id="KW-1185">Reference proteome</keyword>
<dbReference type="InterPro" id="IPR036291">
    <property type="entry name" value="NAD(P)-bd_dom_sf"/>
</dbReference>
<dbReference type="Pfam" id="PF02894">
    <property type="entry name" value="GFO_IDH_MocA_C"/>
    <property type="match status" value="1"/>
</dbReference>
<reference evidence="4 6" key="1">
    <citation type="submission" date="2020-06" db="EMBL/GenBank/DDBJ databases">
        <title>Anoxygenic phototrophic Chloroflexota member uses a Type I reaction center.</title>
        <authorList>
            <person name="Tsuji J.M."/>
            <person name="Shaw N.A."/>
            <person name="Nagashima S."/>
            <person name="Venkiteswaran J."/>
            <person name="Schiff S.L."/>
            <person name="Hanada S."/>
            <person name="Tank M."/>
            <person name="Neufeld J.D."/>
        </authorList>
    </citation>
    <scope>NUCLEOTIDE SEQUENCE [LARGE SCALE GENOMIC DNA]</scope>
    <source>
        <strain evidence="4">L227-S17</strain>
    </source>
</reference>
<sequence length="338" mass="36979">MTSSSESLRVCVLGAGDMGVRHLRGWQNSGCEVVAVVDGIPERLQEAGEKYGVKGLYSDYENAIRETKPAVVSVCLPTSFHTHAAIFALEHGAHVLCEKPVALTVEEAELMKATAQRKGLVLAIGFMLRYSPAIDRLKHWISEGYIGRPIMVTSENIMEVRPKLVMHAKNINGGPVIDFWCHHFDLWSYLFESEPESLGGYGAIFGADKLAGENLGELAIDTAAVNIKYRSGDIAQFSTSWGLPIVFKTHHLDRDCFIGPKGYIIGDIRGTLTLITEDGKTDTVSNTGLDWWGHEVNVLADILRGSEQPYIGIDEGIAALKVSLAALEAIEKSQTIRL</sequence>
<evidence type="ECO:0000313" key="5">
    <source>
        <dbReference type="EMBL" id="WJW70165.1"/>
    </source>
</evidence>
<comment type="similarity">
    <text evidence="1">Belongs to the Gfo/Idh/MocA family.</text>
</comment>
<dbReference type="PANTHER" id="PTHR43377">
    <property type="entry name" value="BILIVERDIN REDUCTASE A"/>
    <property type="match status" value="1"/>
</dbReference>
<evidence type="ECO:0000313" key="4">
    <source>
        <dbReference type="EMBL" id="NWJ46849.1"/>
    </source>
</evidence>
<dbReference type="EMBL" id="CP128401">
    <property type="protein sequence ID" value="WJW70165.1"/>
    <property type="molecule type" value="Genomic_DNA"/>
</dbReference>
<evidence type="ECO:0000313" key="7">
    <source>
        <dbReference type="Proteomes" id="UP001431572"/>
    </source>
</evidence>
<dbReference type="PANTHER" id="PTHR43377:SF1">
    <property type="entry name" value="BILIVERDIN REDUCTASE A"/>
    <property type="match status" value="1"/>
</dbReference>
<feature type="domain" description="Gfo/Idh/MocA-like oxidoreductase N-terminal" evidence="2">
    <location>
        <begin position="8"/>
        <end position="126"/>
    </location>
</feature>
<protein>
    <submittedName>
        <fullName evidence="4">Gfo/Idh/MocA family oxidoreductase</fullName>
    </submittedName>
</protein>
<name>A0A8T7M435_9CHLR</name>
<evidence type="ECO:0000256" key="1">
    <source>
        <dbReference type="ARBA" id="ARBA00010928"/>
    </source>
</evidence>
<dbReference type="SUPFAM" id="SSF51735">
    <property type="entry name" value="NAD(P)-binding Rossmann-fold domains"/>
    <property type="match status" value="1"/>
</dbReference>
<reference evidence="5" key="2">
    <citation type="journal article" date="2024" name="Nature">
        <title>Anoxygenic phototroph of the Chloroflexota uses a type I reaction centre.</title>
        <authorList>
            <person name="Tsuji J.M."/>
            <person name="Shaw N.A."/>
            <person name="Nagashima S."/>
            <person name="Venkiteswaran J.J."/>
            <person name="Schiff S.L."/>
            <person name="Watanabe T."/>
            <person name="Fukui M."/>
            <person name="Hanada S."/>
            <person name="Tank M."/>
            <person name="Neufeld J.D."/>
        </authorList>
    </citation>
    <scope>NUCLEOTIDE SEQUENCE</scope>
    <source>
        <strain evidence="5">L227-S17</strain>
        <plasmid evidence="5 7">unnamed1</plasmid>
    </source>
</reference>
<dbReference type="Pfam" id="PF01408">
    <property type="entry name" value="GFO_IDH_MocA"/>
    <property type="match status" value="1"/>
</dbReference>
<dbReference type="GO" id="GO:0000166">
    <property type="term" value="F:nucleotide binding"/>
    <property type="evidence" value="ECO:0007669"/>
    <property type="project" value="InterPro"/>
</dbReference>
<geneLocation type="plasmid" evidence="5 7">
    <name>unnamed1</name>
</geneLocation>
<dbReference type="Gene3D" id="3.40.50.720">
    <property type="entry name" value="NAD(P)-binding Rossmann-like Domain"/>
    <property type="match status" value="1"/>
</dbReference>
<feature type="domain" description="Gfo/Idh/MocA-like oxidoreductase C-terminal" evidence="3">
    <location>
        <begin position="139"/>
        <end position="337"/>
    </location>
</feature>
<dbReference type="EMBL" id="JACATZ010000001">
    <property type="protein sequence ID" value="NWJ46849.1"/>
    <property type="molecule type" value="Genomic_DNA"/>
</dbReference>
<dbReference type="Proteomes" id="UP000521676">
    <property type="component" value="Unassembled WGS sequence"/>
</dbReference>
<dbReference type="InterPro" id="IPR000683">
    <property type="entry name" value="Gfo/Idh/MocA-like_OxRdtase_N"/>
</dbReference>
<proteinExistence type="inferred from homology"/>
<dbReference type="InterPro" id="IPR004104">
    <property type="entry name" value="Gfo/Idh/MocA-like_OxRdtase_C"/>
</dbReference>
<evidence type="ECO:0000259" key="3">
    <source>
        <dbReference type="Pfam" id="PF02894"/>
    </source>
</evidence>
<evidence type="ECO:0000259" key="2">
    <source>
        <dbReference type="Pfam" id="PF01408"/>
    </source>
</evidence>
<dbReference type="AlphaFoldDB" id="A0A8T7M435"/>
<gene>
    <name evidence="4" type="ORF">HXX08_13360</name>
    <name evidence="5" type="ORF">OZ401_004673</name>
</gene>
<dbReference type="RefSeq" id="WP_341472044.1">
    <property type="nucleotide sequence ID" value="NZ_CP128401.1"/>
</dbReference>
<accession>A0A8T7M435</accession>
<evidence type="ECO:0000313" key="6">
    <source>
        <dbReference type="Proteomes" id="UP000521676"/>
    </source>
</evidence>